<proteinExistence type="predicted"/>
<name>A0AAD9V010_ACRCE</name>
<protein>
    <submittedName>
        <fullName evidence="7">Somatomedin-B and thrombospondin type-1 domain-containing protein</fullName>
    </submittedName>
</protein>
<dbReference type="Gene3D" id="2.20.100.10">
    <property type="entry name" value="Thrombospondin type-1 (TSP1) repeat"/>
    <property type="match status" value="1"/>
</dbReference>
<evidence type="ECO:0000256" key="4">
    <source>
        <dbReference type="SAM" id="MobiDB-lite"/>
    </source>
</evidence>
<reference evidence="7" key="1">
    <citation type="journal article" date="2023" name="G3 (Bethesda)">
        <title>Whole genome assembly and annotation of the endangered Caribbean coral Acropora cervicornis.</title>
        <authorList>
            <person name="Selwyn J.D."/>
            <person name="Vollmer S.V."/>
        </authorList>
    </citation>
    <scope>NUCLEOTIDE SEQUENCE</scope>
    <source>
        <strain evidence="7">K2</strain>
    </source>
</reference>
<gene>
    <name evidence="7" type="ORF">P5673_021770</name>
</gene>
<dbReference type="PROSITE" id="PS50958">
    <property type="entry name" value="SMB_2"/>
    <property type="match status" value="1"/>
</dbReference>
<organism evidence="7 8">
    <name type="scientific">Acropora cervicornis</name>
    <name type="common">Staghorn coral</name>
    <dbReference type="NCBI Taxonomy" id="6130"/>
    <lineage>
        <taxon>Eukaryota</taxon>
        <taxon>Metazoa</taxon>
        <taxon>Cnidaria</taxon>
        <taxon>Anthozoa</taxon>
        <taxon>Hexacorallia</taxon>
        <taxon>Scleractinia</taxon>
        <taxon>Astrocoeniina</taxon>
        <taxon>Acroporidae</taxon>
        <taxon>Acropora</taxon>
    </lineage>
</organism>
<evidence type="ECO:0000256" key="1">
    <source>
        <dbReference type="ARBA" id="ARBA00022729"/>
    </source>
</evidence>
<dbReference type="EMBL" id="JARQWQ010000057">
    <property type="protein sequence ID" value="KAK2556173.1"/>
    <property type="molecule type" value="Genomic_DNA"/>
</dbReference>
<dbReference type="InterPro" id="IPR001212">
    <property type="entry name" value="Somatomedin_B_dom"/>
</dbReference>
<dbReference type="InterPro" id="IPR000884">
    <property type="entry name" value="TSP1_rpt"/>
</dbReference>
<evidence type="ECO:0000313" key="7">
    <source>
        <dbReference type="EMBL" id="KAK2556173.1"/>
    </source>
</evidence>
<dbReference type="Proteomes" id="UP001249851">
    <property type="component" value="Unassembled WGS sequence"/>
</dbReference>
<reference evidence="7" key="2">
    <citation type="journal article" date="2023" name="Science">
        <title>Genomic signatures of disease resistance in endangered staghorn corals.</title>
        <authorList>
            <person name="Vollmer S.V."/>
            <person name="Selwyn J.D."/>
            <person name="Despard B.A."/>
            <person name="Roesel C.L."/>
        </authorList>
    </citation>
    <scope>NUCLEOTIDE SEQUENCE</scope>
    <source>
        <strain evidence="7">K2</strain>
    </source>
</reference>
<dbReference type="Pfam" id="PF19028">
    <property type="entry name" value="TSP1_spondin"/>
    <property type="match status" value="1"/>
</dbReference>
<comment type="caution">
    <text evidence="7">The sequence shown here is derived from an EMBL/GenBank/DDBJ whole genome shotgun (WGS) entry which is preliminary data.</text>
</comment>
<feature type="signal peptide" evidence="5">
    <location>
        <begin position="1"/>
        <end position="23"/>
    </location>
</feature>
<feature type="compositionally biased region" description="Basic and acidic residues" evidence="4">
    <location>
        <begin position="174"/>
        <end position="184"/>
    </location>
</feature>
<dbReference type="PANTHER" id="PTHR20920:SF5">
    <property type="entry name" value="SMB DOMAIN-CONTAINING PROTEIN"/>
    <property type="match status" value="1"/>
</dbReference>
<dbReference type="InterPro" id="IPR056801">
    <property type="entry name" value="SBSPON_C"/>
</dbReference>
<feature type="chain" id="PRO_5042266047" evidence="5">
    <location>
        <begin position="24"/>
        <end position="381"/>
    </location>
</feature>
<evidence type="ECO:0000259" key="6">
    <source>
        <dbReference type="PROSITE" id="PS50958"/>
    </source>
</evidence>
<dbReference type="AlphaFoldDB" id="A0AAD9V010"/>
<sequence>MEFAKHLSLVFAITIAFSVTTLAKSVCLQKEDGASVQCCDKREDGGSVICCSGRNSSCGMEDFVNNALCFCDEFCERAGDCCPDFESIKEPCGFGKECNYKKMHLKDYAKELSIVQLQIGFYDSFIFKDTFIVLVALMGMAEDNATYGTRLAEATIPSVSPRDRTPVSSVLVRRRSDSKRERKSDHNLDLDLKRDCEVSPWSDWGPCSPRCGVGVSQRTRTVLFLPVNGGKECPALIENKGCLKQLCGGRELGFARILPYKFKKDREPSVWEKILPAPKEIKKKEKPKRSSYCVNFKVFFKHPHCKHTWADQLDPKKPICVECQHEAMDKRGKCKGQGMFGEVTLWEAVDLKNCYGGWLKIGPRIPGCKCENKQFSNFIFI</sequence>
<dbReference type="PROSITE" id="PS50092">
    <property type="entry name" value="TSP1"/>
    <property type="match status" value="1"/>
</dbReference>
<dbReference type="InterPro" id="IPR036383">
    <property type="entry name" value="TSP1_rpt_sf"/>
</dbReference>
<keyword evidence="1 5" id="KW-0732">Signal</keyword>
<evidence type="ECO:0000256" key="2">
    <source>
        <dbReference type="ARBA" id="ARBA00023157"/>
    </source>
</evidence>
<evidence type="ECO:0000256" key="3">
    <source>
        <dbReference type="ARBA" id="ARBA00023180"/>
    </source>
</evidence>
<dbReference type="FunFam" id="2.20.100.10:FF:000120">
    <property type="entry name" value="Thrombospondin, type I, domain-containing 7Ab"/>
    <property type="match status" value="1"/>
</dbReference>
<evidence type="ECO:0000313" key="8">
    <source>
        <dbReference type="Proteomes" id="UP001249851"/>
    </source>
</evidence>
<feature type="region of interest" description="Disordered" evidence="4">
    <location>
        <begin position="159"/>
        <end position="184"/>
    </location>
</feature>
<keyword evidence="3" id="KW-0325">Glycoprotein</keyword>
<dbReference type="Pfam" id="PF25031">
    <property type="entry name" value="SBSPON_C"/>
    <property type="match status" value="1"/>
</dbReference>
<evidence type="ECO:0000256" key="5">
    <source>
        <dbReference type="SAM" id="SignalP"/>
    </source>
</evidence>
<accession>A0AAD9V010</accession>
<dbReference type="PANTHER" id="PTHR20920">
    <property type="entry name" value="RPE-SPONDIN"/>
    <property type="match status" value="1"/>
</dbReference>
<dbReference type="SMART" id="SM00201">
    <property type="entry name" value="SO"/>
    <property type="match status" value="1"/>
</dbReference>
<dbReference type="SMART" id="SM00209">
    <property type="entry name" value="TSP1"/>
    <property type="match status" value="1"/>
</dbReference>
<dbReference type="SUPFAM" id="SSF82895">
    <property type="entry name" value="TSP-1 type 1 repeat"/>
    <property type="match status" value="1"/>
</dbReference>
<keyword evidence="8" id="KW-1185">Reference proteome</keyword>
<dbReference type="InterPro" id="IPR039942">
    <property type="entry name" value="SBSPO"/>
</dbReference>
<keyword evidence="2" id="KW-1015">Disulfide bond</keyword>
<dbReference type="InterPro" id="IPR044004">
    <property type="entry name" value="TSP1_spondin_dom"/>
</dbReference>
<feature type="domain" description="SMB" evidence="6">
    <location>
        <begin position="47"/>
        <end position="92"/>
    </location>
</feature>